<dbReference type="InterPro" id="IPR027409">
    <property type="entry name" value="GroEL-like_apical_dom_sf"/>
</dbReference>
<dbReference type="Gene3D" id="1.10.560.10">
    <property type="entry name" value="GroEL-like equatorial domain"/>
    <property type="match status" value="1"/>
</dbReference>
<evidence type="ECO:0000313" key="6">
    <source>
        <dbReference type="EMBL" id="GAA1381617.1"/>
    </source>
</evidence>
<evidence type="ECO:0000256" key="1">
    <source>
        <dbReference type="ARBA" id="ARBA00006607"/>
    </source>
</evidence>
<dbReference type="Pfam" id="PF00118">
    <property type="entry name" value="Cpn60_TCP1"/>
    <property type="match status" value="1"/>
</dbReference>
<dbReference type="InterPro" id="IPR027413">
    <property type="entry name" value="GROEL-like_equatorial_sf"/>
</dbReference>
<dbReference type="SUPFAM" id="SSF48592">
    <property type="entry name" value="GroEL equatorial domain-like"/>
    <property type="match status" value="1"/>
</dbReference>
<dbReference type="InterPro" id="IPR002423">
    <property type="entry name" value="Cpn60/GroEL/TCP-1"/>
</dbReference>
<sequence length="562" mass="59824">MAKELRFGAEGRHLLQAGVDQLAEAVKSTLGPKGRNVILEKITGSPEVTNDGVTIAREIHLRDPFENMGAQLVKEAAVKTNDTVGDGTTTATVLAQAIVREGMLAIERGGNPVLVKRGIDIAVGALVDRLQTVSHPVGTEEDYARVAAISANDDWSIGTVVAKALHTVGDDGVVTVDDNPVPGVSVDFVEDFEFDNGYVSPYMVTNPGTLEAVVDDPYILFSAGRIKDVQEIMPVLDRIMRNERRPLVVIAETVEGTALQMLVHNHVNGHFQAVAIKAPGFGEKRIHLLEDMAALCGGQVHSKSSSFSLEQIDVTHLGRATQIRVTSENTTIIGGHGDKQKLEYRLSQLRAELARATIGTDEDFFSDRIARLSGKAAIISVGAPTNAEAREIRHRVDDSLQATRAAVAEGIVAGGGAALLHAEPALDELDVTGDYRIGVEIVRHALTEPVHLIAFNAGYDGDEVVKQVGALDADSGFDALEGRYGNMVEMGIIDPLRVVRSALQNGASVAGLILTTNSLVAEEVTPWNKALMTEFGELDEGIPQPSPDSSTPQSMGLGPSVG</sequence>
<dbReference type="SUPFAM" id="SSF54849">
    <property type="entry name" value="GroEL-intermediate domain like"/>
    <property type="match status" value="1"/>
</dbReference>
<dbReference type="NCBIfam" id="NF009487">
    <property type="entry name" value="PRK12849.1"/>
    <property type="match status" value="1"/>
</dbReference>
<dbReference type="NCBIfam" id="TIGR02348">
    <property type="entry name" value="GroEL"/>
    <property type="match status" value="1"/>
</dbReference>
<reference evidence="7" key="1">
    <citation type="journal article" date="2019" name="Int. J. Syst. Evol. Microbiol.">
        <title>The Global Catalogue of Microorganisms (GCM) 10K type strain sequencing project: providing services to taxonomists for standard genome sequencing and annotation.</title>
        <authorList>
            <consortium name="The Broad Institute Genomics Platform"/>
            <consortium name="The Broad Institute Genome Sequencing Center for Infectious Disease"/>
            <person name="Wu L."/>
            <person name="Ma J."/>
        </authorList>
    </citation>
    <scope>NUCLEOTIDE SEQUENCE [LARGE SCALE GENOMIC DNA]</scope>
    <source>
        <strain evidence="7">JCM 11896</strain>
    </source>
</reference>
<dbReference type="NCBIfam" id="NF009489">
    <property type="entry name" value="PRK12851.1"/>
    <property type="match status" value="1"/>
</dbReference>
<dbReference type="PRINTS" id="PR00298">
    <property type="entry name" value="CHAPERONIN60"/>
</dbReference>
<feature type="region of interest" description="Disordered" evidence="5">
    <location>
        <begin position="538"/>
        <end position="562"/>
    </location>
</feature>
<keyword evidence="7" id="KW-1185">Reference proteome</keyword>
<keyword evidence="2" id="KW-0143">Chaperone</keyword>
<name>A0ABP4I9J4_9PSEU</name>
<comment type="subunit">
    <text evidence="4">Forms a cylinder of 14 subunits composed of two heptameric rings stacked back-to-back. Interacts with the co-chaperonin GroES.</text>
</comment>
<dbReference type="EMBL" id="BAAAJK010000003">
    <property type="protein sequence ID" value="GAA1381617.1"/>
    <property type="molecule type" value="Genomic_DNA"/>
</dbReference>
<dbReference type="NCBIfam" id="NF000592">
    <property type="entry name" value="PRK00013.1"/>
    <property type="match status" value="1"/>
</dbReference>
<dbReference type="Gene3D" id="3.50.7.10">
    <property type="entry name" value="GroEL"/>
    <property type="match status" value="1"/>
</dbReference>
<dbReference type="PANTHER" id="PTHR45633">
    <property type="entry name" value="60 KDA HEAT SHOCK PROTEIN, MITOCHONDRIAL"/>
    <property type="match status" value="1"/>
</dbReference>
<organism evidence="6 7">
    <name type="scientific">Pseudonocardia kongjuensis</name>
    <dbReference type="NCBI Taxonomy" id="102227"/>
    <lineage>
        <taxon>Bacteria</taxon>
        <taxon>Bacillati</taxon>
        <taxon>Actinomycetota</taxon>
        <taxon>Actinomycetes</taxon>
        <taxon>Pseudonocardiales</taxon>
        <taxon>Pseudonocardiaceae</taxon>
        <taxon>Pseudonocardia</taxon>
    </lineage>
</organism>
<comment type="similarity">
    <text evidence="1 3">Belongs to the chaperonin (HSP60) family.</text>
</comment>
<dbReference type="SUPFAM" id="SSF52029">
    <property type="entry name" value="GroEL apical domain-like"/>
    <property type="match status" value="1"/>
</dbReference>
<evidence type="ECO:0000256" key="3">
    <source>
        <dbReference type="RuleBase" id="RU000418"/>
    </source>
</evidence>
<comment type="caution">
    <text evidence="6">The sequence shown here is derived from an EMBL/GenBank/DDBJ whole genome shotgun (WGS) entry which is preliminary data.</text>
</comment>
<dbReference type="CDD" id="cd03344">
    <property type="entry name" value="GroEL"/>
    <property type="match status" value="1"/>
</dbReference>
<accession>A0ABP4I9J4</accession>
<gene>
    <name evidence="6" type="primary">groL_1</name>
    <name evidence="6" type="ORF">GCM10009613_07910</name>
</gene>
<evidence type="ECO:0000256" key="5">
    <source>
        <dbReference type="SAM" id="MobiDB-lite"/>
    </source>
</evidence>
<evidence type="ECO:0000256" key="4">
    <source>
        <dbReference type="RuleBase" id="RU000419"/>
    </source>
</evidence>
<evidence type="ECO:0000256" key="2">
    <source>
        <dbReference type="ARBA" id="ARBA00023186"/>
    </source>
</evidence>
<dbReference type="NCBIfam" id="NF009488">
    <property type="entry name" value="PRK12850.1"/>
    <property type="match status" value="1"/>
</dbReference>
<dbReference type="Gene3D" id="3.30.260.10">
    <property type="entry name" value="TCP-1-like chaperonin intermediate domain"/>
    <property type="match status" value="1"/>
</dbReference>
<dbReference type="Proteomes" id="UP001501414">
    <property type="component" value="Unassembled WGS sequence"/>
</dbReference>
<dbReference type="RefSeq" id="WP_344018284.1">
    <property type="nucleotide sequence ID" value="NZ_BAAAJK010000003.1"/>
</dbReference>
<dbReference type="InterPro" id="IPR001844">
    <property type="entry name" value="Cpn60/GroEL"/>
</dbReference>
<protein>
    <recommendedName>
        <fullName evidence="4">60 kDa chaperonin</fullName>
    </recommendedName>
</protein>
<proteinExistence type="inferred from homology"/>
<evidence type="ECO:0000313" key="7">
    <source>
        <dbReference type="Proteomes" id="UP001501414"/>
    </source>
</evidence>
<dbReference type="InterPro" id="IPR027410">
    <property type="entry name" value="TCP-1-like_intermed_sf"/>
</dbReference>
<comment type="function">
    <text evidence="4">Together with its co-chaperonin GroES, plays an essential role in assisting protein folding. The GroEL-GroES system forms a nano-cage that allows encapsulation of the non-native substrate proteins and provides a physical environment optimized to promote and accelerate protein folding.</text>
</comment>